<dbReference type="AlphaFoldDB" id="A0A437NZJ6"/>
<sequence>MRTLIAALATLFLLPAGANAQSSDEERNRVCGADVMRLCLNAIPDRPRIIACMQSQRDNLSPACRALFDRERGGAVPGRRG</sequence>
<gene>
    <name evidence="2" type="ORF">EOE48_19415</name>
</gene>
<dbReference type="EMBL" id="SACP01000021">
    <property type="protein sequence ID" value="RVU15441.1"/>
    <property type="molecule type" value="Genomic_DNA"/>
</dbReference>
<evidence type="ECO:0000313" key="3">
    <source>
        <dbReference type="Proteomes" id="UP000286997"/>
    </source>
</evidence>
<keyword evidence="3" id="KW-1185">Reference proteome</keyword>
<protein>
    <recommendedName>
        <fullName evidence="4">Cysteine rich repeat protein</fullName>
    </recommendedName>
</protein>
<feature type="chain" id="PRO_5019178446" description="Cysteine rich repeat protein" evidence="1">
    <location>
        <begin position="21"/>
        <end position="81"/>
    </location>
</feature>
<accession>A0A437NZJ6</accession>
<evidence type="ECO:0000256" key="1">
    <source>
        <dbReference type="SAM" id="SignalP"/>
    </source>
</evidence>
<proteinExistence type="predicted"/>
<reference evidence="2 3" key="1">
    <citation type="submission" date="2019-01" db="EMBL/GenBank/DDBJ databases">
        <authorList>
            <person name="Chen W.-M."/>
        </authorList>
    </citation>
    <scope>NUCLEOTIDE SEQUENCE [LARGE SCALE GENOMIC DNA]</scope>
    <source>
        <strain evidence="2 3">TER-1</strain>
    </source>
</reference>
<dbReference type="Proteomes" id="UP000286997">
    <property type="component" value="Unassembled WGS sequence"/>
</dbReference>
<dbReference type="RefSeq" id="WP_127732203.1">
    <property type="nucleotide sequence ID" value="NZ_SACP01000021.1"/>
</dbReference>
<keyword evidence="1" id="KW-0732">Signal</keyword>
<organism evidence="2 3">
    <name type="scientific">Methylobacterium oryzihabitans</name>
    <dbReference type="NCBI Taxonomy" id="2499852"/>
    <lineage>
        <taxon>Bacteria</taxon>
        <taxon>Pseudomonadati</taxon>
        <taxon>Pseudomonadota</taxon>
        <taxon>Alphaproteobacteria</taxon>
        <taxon>Hyphomicrobiales</taxon>
        <taxon>Methylobacteriaceae</taxon>
        <taxon>Methylobacterium</taxon>
    </lineage>
</organism>
<evidence type="ECO:0008006" key="4">
    <source>
        <dbReference type="Google" id="ProtNLM"/>
    </source>
</evidence>
<feature type="signal peptide" evidence="1">
    <location>
        <begin position="1"/>
        <end position="20"/>
    </location>
</feature>
<comment type="caution">
    <text evidence="2">The sequence shown here is derived from an EMBL/GenBank/DDBJ whole genome shotgun (WGS) entry which is preliminary data.</text>
</comment>
<dbReference type="OrthoDB" id="8245037at2"/>
<evidence type="ECO:0000313" key="2">
    <source>
        <dbReference type="EMBL" id="RVU15441.1"/>
    </source>
</evidence>
<name>A0A437NZJ6_9HYPH</name>